<accession>A0A1I2UQ51</accession>
<organism evidence="3 4">
    <name type="scientific">Actinopolymorpha cephalotaxi</name>
    <dbReference type="NCBI Taxonomy" id="504797"/>
    <lineage>
        <taxon>Bacteria</taxon>
        <taxon>Bacillati</taxon>
        <taxon>Actinomycetota</taxon>
        <taxon>Actinomycetes</taxon>
        <taxon>Propionibacteriales</taxon>
        <taxon>Actinopolymorphaceae</taxon>
        <taxon>Actinopolymorpha</taxon>
    </lineage>
</organism>
<evidence type="ECO:0000313" key="4">
    <source>
        <dbReference type="Proteomes" id="UP000199052"/>
    </source>
</evidence>
<evidence type="ECO:0000313" key="2">
    <source>
        <dbReference type="EMBL" id="NYH86659.1"/>
    </source>
</evidence>
<dbReference type="EMBL" id="FOOI01000008">
    <property type="protein sequence ID" value="SFG78399.1"/>
    <property type="molecule type" value="Genomic_DNA"/>
</dbReference>
<sequence length="54" mass="5926">MTGTWAIVPGDGDPSSEHEEPDRAPCWTCGGERWLLTNPANEDKPKRCPWCGAV</sequence>
<feature type="region of interest" description="Disordered" evidence="1">
    <location>
        <begin position="1"/>
        <end position="23"/>
    </location>
</feature>
<keyword evidence="5" id="KW-1185">Reference proteome</keyword>
<gene>
    <name evidence="2" type="ORF">FHR37_005510</name>
    <name evidence="3" type="ORF">SAMN05421678_108245</name>
</gene>
<reference evidence="3 4" key="1">
    <citation type="submission" date="2016-10" db="EMBL/GenBank/DDBJ databases">
        <authorList>
            <person name="de Groot N.N."/>
        </authorList>
    </citation>
    <scope>NUCLEOTIDE SEQUENCE [LARGE SCALE GENOMIC DNA]</scope>
    <source>
        <strain evidence="3 4">CPCC 202808</strain>
    </source>
</reference>
<dbReference type="RefSeq" id="WP_175542556.1">
    <property type="nucleotide sequence ID" value="NZ_FOOI01000008.1"/>
</dbReference>
<dbReference type="Proteomes" id="UP000533017">
    <property type="component" value="Unassembled WGS sequence"/>
</dbReference>
<evidence type="ECO:0000313" key="3">
    <source>
        <dbReference type="EMBL" id="SFG78399.1"/>
    </source>
</evidence>
<dbReference type="STRING" id="504797.SAMN05421678_108245"/>
<dbReference type="Proteomes" id="UP000199052">
    <property type="component" value="Unassembled WGS sequence"/>
</dbReference>
<dbReference type="EMBL" id="JACBZA010000001">
    <property type="protein sequence ID" value="NYH86659.1"/>
    <property type="molecule type" value="Genomic_DNA"/>
</dbReference>
<name>A0A1I2UQ51_9ACTN</name>
<proteinExistence type="predicted"/>
<protein>
    <submittedName>
        <fullName evidence="3">Uncharacterized protein</fullName>
    </submittedName>
</protein>
<evidence type="ECO:0000256" key="1">
    <source>
        <dbReference type="SAM" id="MobiDB-lite"/>
    </source>
</evidence>
<reference evidence="2 5" key="2">
    <citation type="submission" date="2020-07" db="EMBL/GenBank/DDBJ databases">
        <title>Sequencing the genomes of 1000 actinobacteria strains.</title>
        <authorList>
            <person name="Klenk H.-P."/>
        </authorList>
    </citation>
    <scope>NUCLEOTIDE SEQUENCE [LARGE SCALE GENOMIC DNA]</scope>
    <source>
        <strain evidence="2 5">DSM 45117</strain>
    </source>
</reference>
<dbReference type="AlphaFoldDB" id="A0A1I2UQ51"/>
<evidence type="ECO:0000313" key="5">
    <source>
        <dbReference type="Proteomes" id="UP000533017"/>
    </source>
</evidence>